<sequence length="461" mass="53127">MDGPDTLRSGEISCHICGVSFNISRRRLEEEPHTASWGNIGEARIYSSVIDCTHPDCVIIEEDSYNEAGVIRYSAAQETADLSKPDIEHFPGENCQSTRAYSGRRISVEAMRGCNTYQFLQKKKNVRWIPSSDDDDLETSDDYILTDLRSHEFRSPGLFPSLNIGTPVGNTISTWTAGMPFHPTCFEIFKRASLDRYGVIDTDGLMQWWYRNMEIQSLDKFHRHAAVNRGKHYEWQHNMGDEFLAANPCFIPGLQDILDAVQDGSNFDKGPTIDLGVSAAKYNGDMFSRLPQELKLNILLDLDTWDIANLRLASRSFRQLPRLLFYYLALRELPWLYEAWTSLPLSFWATTTASEQKTLQRALKDAQSALAFNDSDEVKKECQRKVKELKEKISARPTTPVTLLDRHKTDWYRLRIELTQKWAAMPGLRNRRRIWEDCQTIMNYMDAHRIKKTDSNYVARV</sequence>
<evidence type="ECO:0000259" key="1">
    <source>
        <dbReference type="PROSITE" id="PS50181"/>
    </source>
</evidence>
<protein>
    <recommendedName>
        <fullName evidence="1">F-box domain-containing protein</fullName>
    </recommendedName>
</protein>
<accession>A0A8H4U9L5</accession>
<evidence type="ECO:0000313" key="2">
    <source>
        <dbReference type="EMBL" id="KAF4972009.1"/>
    </source>
</evidence>
<keyword evidence="3" id="KW-1185">Reference proteome</keyword>
<organism evidence="2 3">
    <name type="scientific">Fusarium sarcochroum</name>
    <dbReference type="NCBI Taxonomy" id="1208366"/>
    <lineage>
        <taxon>Eukaryota</taxon>
        <taxon>Fungi</taxon>
        <taxon>Dikarya</taxon>
        <taxon>Ascomycota</taxon>
        <taxon>Pezizomycotina</taxon>
        <taxon>Sordariomycetes</taxon>
        <taxon>Hypocreomycetidae</taxon>
        <taxon>Hypocreales</taxon>
        <taxon>Nectriaceae</taxon>
        <taxon>Fusarium</taxon>
        <taxon>Fusarium lateritium species complex</taxon>
    </lineage>
</organism>
<dbReference type="Proteomes" id="UP000622797">
    <property type="component" value="Unassembled WGS sequence"/>
</dbReference>
<dbReference type="OrthoDB" id="40579at2759"/>
<reference evidence="2" key="2">
    <citation type="submission" date="2020-05" db="EMBL/GenBank/DDBJ databases">
        <authorList>
            <person name="Kim H.-S."/>
            <person name="Proctor R.H."/>
            <person name="Brown D.W."/>
        </authorList>
    </citation>
    <scope>NUCLEOTIDE SEQUENCE</scope>
    <source>
        <strain evidence="2">NRRL 20472</strain>
    </source>
</reference>
<feature type="domain" description="F-box" evidence="1">
    <location>
        <begin position="284"/>
        <end position="328"/>
    </location>
</feature>
<comment type="caution">
    <text evidence="2">The sequence shown here is derived from an EMBL/GenBank/DDBJ whole genome shotgun (WGS) entry which is preliminary data.</text>
</comment>
<dbReference type="PROSITE" id="PS50181">
    <property type="entry name" value="FBOX"/>
    <property type="match status" value="1"/>
</dbReference>
<dbReference type="InterPro" id="IPR036047">
    <property type="entry name" value="F-box-like_dom_sf"/>
</dbReference>
<proteinExistence type="predicted"/>
<name>A0A8H4U9L5_9HYPO</name>
<gene>
    <name evidence="2" type="ORF">FSARC_1339</name>
</gene>
<dbReference type="AlphaFoldDB" id="A0A8H4U9L5"/>
<dbReference type="EMBL" id="JABEXW010000072">
    <property type="protein sequence ID" value="KAF4972009.1"/>
    <property type="molecule type" value="Genomic_DNA"/>
</dbReference>
<reference evidence="2" key="1">
    <citation type="journal article" date="2020" name="BMC Genomics">
        <title>Correction to: Identification and distribution of gene clusters required for synthesis of sphingolipid metabolism inhibitors in diverse species of the filamentous fungus Fusarium.</title>
        <authorList>
            <person name="Kim H.S."/>
            <person name="Lohmar J.M."/>
            <person name="Busman M."/>
            <person name="Brown D.W."/>
            <person name="Naumann T.A."/>
            <person name="Divon H.H."/>
            <person name="Lysoe E."/>
            <person name="Uhlig S."/>
            <person name="Proctor R.H."/>
        </authorList>
    </citation>
    <scope>NUCLEOTIDE SEQUENCE</scope>
    <source>
        <strain evidence="2">NRRL 20472</strain>
    </source>
</reference>
<dbReference type="SUPFAM" id="SSF81383">
    <property type="entry name" value="F-box domain"/>
    <property type="match status" value="1"/>
</dbReference>
<dbReference type="InterPro" id="IPR001810">
    <property type="entry name" value="F-box_dom"/>
</dbReference>
<evidence type="ECO:0000313" key="3">
    <source>
        <dbReference type="Proteomes" id="UP000622797"/>
    </source>
</evidence>
<dbReference type="Pfam" id="PF00646">
    <property type="entry name" value="F-box"/>
    <property type="match status" value="1"/>
</dbReference>